<name>A0A1B2ABX6_9SPHN</name>
<proteinExistence type="inferred from homology"/>
<protein>
    <recommendedName>
        <fullName evidence="1">RNA-directed DNA polymerase</fullName>
        <ecNumber evidence="1">2.7.7.49</ecNumber>
    </recommendedName>
</protein>
<evidence type="ECO:0000313" key="11">
    <source>
        <dbReference type="EMBL" id="ANY19611.1"/>
    </source>
</evidence>
<dbReference type="InterPro" id="IPR000477">
    <property type="entry name" value="RT_dom"/>
</dbReference>
<dbReference type="InterPro" id="IPR043502">
    <property type="entry name" value="DNA/RNA_pol_sf"/>
</dbReference>
<keyword evidence="7" id="KW-0051">Antiviral defense</keyword>
<evidence type="ECO:0000256" key="1">
    <source>
        <dbReference type="ARBA" id="ARBA00012493"/>
    </source>
</evidence>
<comment type="similarity">
    <text evidence="8">Belongs to the bacterial reverse transcriptase family.</text>
</comment>
<dbReference type="CDD" id="cd03487">
    <property type="entry name" value="RT_Bac_retron_II"/>
    <property type="match status" value="1"/>
</dbReference>
<sequence>MISASPHQYRADGRARGRPEPVLDAALAQAAGPELQGAPAILTLMHLAKRMDVSYKFLRSVIASKEGTHYRDFHISKRDGGGRRIAVPSPELMAVQRWIVREILRDRPVHRASFAYARGCSIYACARRHASAGWLLKLDIHDFFESIPEKAVYRVFREIGYARLVSFELARLCTRPWVAPPRGKRAERTVANPSRRGIEIYRRELTGYLPQGAPTSPMLSNLVFRVLDEHLSQLATRHGLIYTRYSDDLTFSGPASGFSRDRATEIISEVRDLLATRRFRLHERKITIVPPGGRKVVLDLLVDRAAPRLSRELRGRLEDHVRGIEKFGIAPHAAARGFASATGMINHIAGLLRFAGHIQPAFADPLRARFAAALARWRWSPVD</sequence>
<evidence type="ECO:0000256" key="8">
    <source>
        <dbReference type="ARBA" id="ARBA00034120"/>
    </source>
</evidence>
<dbReference type="GO" id="GO:0003723">
    <property type="term" value="F:RNA binding"/>
    <property type="evidence" value="ECO:0007669"/>
    <property type="project" value="InterPro"/>
</dbReference>
<keyword evidence="4" id="KW-0479">Metal-binding</keyword>
<evidence type="ECO:0000256" key="3">
    <source>
        <dbReference type="ARBA" id="ARBA00022695"/>
    </source>
</evidence>
<dbReference type="GO" id="GO:0051607">
    <property type="term" value="P:defense response to virus"/>
    <property type="evidence" value="ECO:0007669"/>
    <property type="project" value="UniProtKB-KW"/>
</dbReference>
<evidence type="ECO:0000256" key="7">
    <source>
        <dbReference type="ARBA" id="ARBA00023118"/>
    </source>
</evidence>
<dbReference type="GO" id="GO:0046872">
    <property type="term" value="F:metal ion binding"/>
    <property type="evidence" value="ECO:0007669"/>
    <property type="project" value="UniProtKB-KW"/>
</dbReference>
<keyword evidence="3" id="KW-0548">Nucleotidyltransferase</keyword>
<keyword evidence="6 11" id="KW-0695">RNA-directed DNA polymerase</keyword>
<dbReference type="PROSITE" id="PS50878">
    <property type="entry name" value="RT_POL"/>
    <property type="match status" value="1"/>
</dbReference>
<dbReference type="Pfam" id="PF00078">
    <property type="entry name" value="RVT_1"/>
    <property type="match status" value="1"/>
</dbReference>
<dbReference type="PRINTS" id="PR00866">
    <property type="entry name" value="RNADNAPOLMS"/>
</dbReference>
<evidence type="ECO:0000256" key="9">
    <source>
        <dbReference type="ARBA" id="ARBA00048173"/>
    </source>
</evidence>
<dbReference type="PANTHER" id="PTHR34047">
    <property type="entry name" value="NUCLEAR INTRON MATURASE 1, MITOCHONDRIAL-RELATED"/>
    <property type="match status" value="1"/>
</dbReference>
<comment type="catalytic activity">
    <reaction evidence="9">
        <text>DNA(n) + a 2'-deoxyribonucleoside 5'-triphosphate = DNA(n+1) + diphosphate</text>
        <dbReference type="Rhea" id="RHEA:22508"/>
        <dbReference type="Rhea" id="RHEA-COMP:17339"/>
        <dbReference type="Rhea" id="RHEA-COMP:17340"/>
        <dbReference type="ChEBI" id="CHEBI:33019"/>
        <dbReference type="ChEBI" id="CHEBI:61560"/>
        <dbReference type="ChEBI" id="CHEBI:173112"/>
        <dbReference type="EC" id="2.7.7.49"/>
    </reaction>
</comment>
<evidence type="ECO:0000256" key="4">
    <source>
        <dbReference type="ARBA" id="ARBA00022723"/>
    </source>
</evidence>
<evidence type="ECO:0000313" key="12">
    <source>
        <dbReference type="Proteomes" id="UP000092932"/>
    </source>
</evidence>
<dbReference type="EC" id="2.7.7.49" evidence="1"/>
<organism evidence="11 12">
    <name type="scientific">Tsuneonella dongtanensis</name>
    <dbReference type="NCBI Taxonomy" id="692370"/>
    <lineage>
        <taxon>Bacteria</taxon>
        <taxon>Pseudomonadati</taxon>
        <taxon>Pseudomonadota</taxon>
        <taxon>Alphaproteobacteria</taxon>
        <taxon>Sphingomonadales</taxon>
        <taxon>Erythrobacteraceae</taxon>
        <taxon>Tsuneonella</taxon>
    </lineage>
</organism>
<dbReference type="GO" id="GO:0003964">
    <property type="term" value="F:RNA-directed DNA polymerase activity"/>
    <property type="evidence" value="ECO:0007669"/>
    <property type="project" value="UniProtKB-KW"/>
</dbReference>
<dbReference type="AlphaFoldDB" id="A0A1B2ABX6"/>
<dbReference type="PANTHER" id="PTHR34047:SF7">
    <property type="entry name" value="RNA-DIRECTED DNA POLYMERASE"/>
    <property type="match status" value="1"/>
</dbReference>
<evidence type="ECO:0000256" key="6">
    <source>
        <dbReference type="ARBA" id="ARBA00022918"/>
    </source>
</evidence>
<evidence type="ECO:0000256" key="2">
    <source>
        <dbReference type="ARBA" id="ARBA00022679"/>
    </source>
</evidence>
<dbReference type="OrthoDB" id="7055795at2"/>
<dbReference type="EMBL" id="CP016591">
    <property type="protein sequence ID" value="ANY19611.1"/>
    <property type="molecule type" value="Genomic_DNA"/>
</dbReference>
<evidence type="ECO:0000256" key="5">
    <source>
        <dbReference type="ARBA" id="ARBA00022842"/>
    </source>
</evidence>
<dbReference type="PATRIC" id="fig|692370.5.peg.1108"/>
<keyword evidence="12" id="KW-1185">Reference proteome</keyword>
<dbReference type="STRING" id="692370.A6F68_01092"/>
<keyword evidence="5" id="KW-0460">Magnesium</keyword>
<dbReference type="InterPro" id="IPR000123">
    <property type="entry name" value="Reverse_transcriptase_msDNA"/>
</dbReference>
<accession>A0A1B2ABX6</accession>
<reference evidence="11 12" key="1">
    <citation type="submission" date="2016-07" db="EMBL/GenBank/DDBJ databases">
        <title>Complete genome sequence of Altererythrobacter dongtanensis KCTC 22672, a type strain with esterase isolated from tidal flat.</title>
        <authorList>
            <person name="Cheng H."/>
            <person name="Wu Y.-H."/>
            <person name="Zhou P."/>
            <person name="Huo Y.-Y."/>
            <person name="Wang C.-S."/>
            <person name="Xu X.-W."/>
        </authorList>
    </citation>
    <scope>NUCLEOTIDE SEQUENCE [LARGE SCALE GENOMIC DNA]</scope>
    <source>
        <strain evidence="11 12">KCTC 22672</strain>
    </source>
</reference>
<evidence type="ECO:0000259" key="10">
    <source>
        <dbReference type="PROSITE" id="PS50878"/>
    </source>
</evidence>
<dbReference type="RefSeq" id="WP_084001695.1">
    <property type="nucleotide sequence ID" value="NZ_CP016591.1"/>
</dbReference>
<feature type="domain" description="Reverse transcriptase" evidence="10">
    <location>
        <begin position="56"/>
        <end position="302"/>
    </location>
</feature>
<dbReference type="SUPFAM" id="SSF56672">
    <property type="entry name" value="DNA/RNA polymerases"/>
    <property type="match status" value="1"/>
</dbReference>
<gene>
    <name evidence="11" type="ORF">A6F68_01092</name>
</gene>
<keyword evidence="2" id="KW-0808">Transferase</keyword>
<dbReference type="KEGG" id="ado:A6F68_01092"/>
<dbReference type="InterPro" id="IPR051083">
    <property type="entry name" value="GrpII_Intron_Splice-Mob/Def"/>
</dbReference>
<dbReference type="Proteomes" id="UP000092932">
    <property type="component" value="Chromosome"/>
</dbReference>